<dbReference type="SUPFAM" id="SSF51306">
    <property type="entry name" value="LexA/Signal peptidase"/>
    <property type="match status" value="1"/>
</dbReference>
<dbReference type="AlphaFoldDB" id="A0A5J4JJ43"/>
<dbReference type="FunFam" id="2.10.109.10:FF:000008">
    <property type="entry name" value="Signal peptidase I"/>
    <property type="match status" value="1"/>
</dbReference>
<proteinExistence type="inferred from homology"/>
<evidence type="ECO:0000256" key="3">
    <source>
        <dbReference type="ARBA" id="ARBA00009370"/>
    </source>
</evidence>
<comment type="similarity">
    <text evidence="3 12">Belongs to the peptidase S26 family.</text>
</comment>
<keyword evidence="6 12" id="KW-0645">Protease</keyword>
<dbReference type="InterPro" id="IPR019757">
    <property type="entry name" value="Pept_S26A_signal_pept_1_Lys-AS"/>
</dbReference>
<dbReference type="Pfam" id="PF10502">
    <property type="entry name" value="Peptidase_S26"/>
    <property type="match status" value="1"/>
</dbReference>
<evidence type="ECO:0000313" key="15">
    <source>
        <dbReference type="Proteomes" id="UP000391919"/>
    </source>
</evidence>
<keyword evidence="8 12" id="KW-0378">Hydrolase</keyword>
<evidence type="ECO:0000256" key="9">
    <source>
        <dbReference type="ARBA" id="ARBA00022989"/>
    </source>
</evidence>
<dbReference type="PROSITE" id="PS00761">
    <property type="entry name" value="SPASE_I_3"/>
    <property type="match status" value="1"/>
</dbReference>
<keyword evidence="7" id="KW-0812">Transmembrane</keyword>
<dbReference type="InterPro" id="IPR036286">
    <property type="entry name" value="LexA/Signal_pep-like_sf"/>
</dbReference>
<feature type="active site" evidence="11">
    <location>
        <position position="40"/>
    </location>
</feature>
<dbReference type="Proteomes" id="UP000391919">
    <property type="component" value="Unassembled WGS sequence"/>
</dbReference>
<comment type="subcellular location">
    <subcellularLocation>
        <location evidence="2">Cell membrane</location>
        <topology evidence="2">Single-pass type II membrane protein</topology>
    </subcellularLocation>
    <subcellularLocation>
        <location evidence="12">Membrane</location>
        <topology evidence="12">Single-pass type II membrane protein</topology>
    </subcellularLocation>
</comment>
<dbReference type="PANTHER" id="PTHR43390">
    <property type="entry name" value="SIGNAL PEPTIDASE I"/>
    <property type="match status" value="1"/>
</dbReference>
<keyword evidence="15" id="KW-1185">Reference proteome</keyword>
<dbReference type="InterPro" id="IPR019758">
    <property type="entry name" value="Pept_S26A_signal_pept_1_CS"/>
</dbReference>
<dbReference type="GO" id="GO:0004252">
    <property type="term" value="F:serine-type endopeptidase activity"/>
    <property type="evidence" value="ECO:0007669"/>
    <property type="project" value="InterPro"/>
</dbReference>
<keyword evidence="5" id="KW-1003">Cell membrane</keyword>
<evidence type="ECO:0000256" key="12">
    <source>
        <dbReference type="RuleBase" id="RU362042"/>
    </source>
</evidence>
<evidence type="ECO:0000256" key="10">
    <source>
        <dbReference type="ARBA" id="ARBA00023136"/>
    </source>
</evidence>
<evidence type="ECO:0000256" key="8">
    <source>
        <dbReference type="ARBA" id="ARBA00022801"/>
    </source>
</evidence>
<dbReference type="InterPro" id="IPR000223">
    <property type="entry name" value="Pept_S26A_signal_pept_1"/>
</dbReference>
<name>A0A5J4JJ43_9BACI</name>
<dbReference type="Gene3D" id="2.10.109.10">
    <property type="entry name" value="Umud Fragment, subunit A"/>
    <property type="match status" value="1"/>
</dbReference>
<accession>A0A5J4JJ43</accession>
<evidence type="ECO:0000256" key="11">
    <source>
        <dbReference type="PIRSR" id="PIRSR600223-1"/>
    </source>
</evidence>
<dbReference type="NCBIfam" id="TIGR02227">
    <property type="entry name" value="sigpep_I_bact"/>
    <property type="match status" value="1"/>
</dbReference>
<dbReference type="GO" id="GO:0009003">
    <property type="term" value="F:signal peptidase activity"/>
    <property type="evidence" value="ECO:0007669"/>
    <property type="project" value="UniProtKB-EC"/>
</dbReference>
<dbReference type="PRINTS" id="PR00727">
    <property type="entry name" value="LEADERPTASE"/>
</dbReference>
<gene>
    <name evidence="14" type="ORF">BpJC7_18110</name>
</gene>
<comment type="catalytic activity">
    <reaction evidence="1 12">
        <text>Cleavage of hydrophobic, N-terminal signal or leader sequences from secreted and periplasmic proteins.</text>
        <dbReference type="EC" id="3.4.21.89"/>
    </reaction>
</comment>
<dbReference type="EMBL" id="BKZQ01000021">
    <property type="protein sequence ID" value="GER70508.1"/>
    <property type="molecule type" value="Genomic_DNA"/>
</dbReference>
<evidence type="ECO:0000256" key="5">
    <source>
        <dbReference type="ARBA" id="ARBA00022475"/>
    </source>
</evidence>
<feature type="domain" description="Peptidase S26" evidence="13">
    <location>
        <begin position="11"/>
        <end position="173"/>
    </location>
</feature>
<protein>
    <recommendedName>
        <fullName evidence="4 12">Signal peptidase I</fullName>
        <ecNumber evidence="4 12">3.4.21.89</ecNumber>
    </recommendedName>
</protein>
<evidence type="ECO:0000256" key="4">
    <source>
        <dbReference type="ARBA" id="ARBA00013208"/>
    </source>
</evidence>
<dbReference type="GO" id="GO:0005886">
    <property type="term" value="C:plasma membrane"/>
    <property type="evidence" value="ECO:0007669"/>
    <property type="project" value="UniProtKB-SubCell"/>
</dbReference>
<evidence type="ECO:0000256" key="7">
    <source>
        <dbReference type="ARBA" id="ARBA00022692"/>
    </source>
</evidence>
<evidence type="ECO:0000256" key="6">
    <source>
        <dbReference type="ARBA" id="ARBA00022670"/>
    </source>
</evidence>
<feature type="active site" evidence="11">
    <location>
        <position position="78"/>
    </location>
</feature>
<evidence type="ECO:0000259" key="13">
    <source>
        <dbReference type="Pfam" id="PF10502"/>
    </source>
</evidence>
<keyword evidence="9" id="KW-1133">Transmembrane helix</keyword>
<evidence type="ECO:0000256" key="2">
    <source>
        <dbReference type="ARBA" id="ARBA00004401"/>
    </source>
</evidence>
<dbReference type="GO" id="GO:0006465">
    <property type="term" value="P:signal peptide processing"/>
    <property type="evidence" value="ECO:0007669"/>
    <property type="project" value="InterPro"/>
</dbReference>
<evidence type="ECO:0000313" key="14">
    <source>
        <dbReference type="EMBL" id="GER70508.1"/>
    </source>
</evidence>
<dbReference type="RefSeq" id="WP_151706012.1">
    <property type="nucleotide sequence ID" value="NZ_BKZQ01000021.1"/>
</dbReference>
<reference evidence="14 15" key="1">
    <citation type="submission" date="2019-09" db="EMBL/GenBank/DDBJ databases">
        <title>Draft genome sequence of Bacillus sp. JC-7.</title>
        <authorList>
            <person name="Tanaka N."/>
            <person name="Shiwa Y."/>
            <person name="Fujita N."/>
            <person name="Tanasupawat S."/>
        </authorList>
    </citation>
    <scope>NUCLEOTIDE SEQUENCE [LARGE SCALE GENOMIC DNA]</scope>
    <source>
        <strain evidence="14 15">JC-7</strain>
    </source>
</reference>
<dbReference type="CDD" id="cd06530">
    <property type="entry name" value="S26_SPase_I"/>
    <property type="match status" value="1"/>
</dbReference>
<dbReference type="PANTHER" id="PTHR43390:SF1">
    <property type="entry name" value="CHLOROPLAST PROCESSING PEPTIDASE"/>
    <property type="match status" value="1"/>
</dbReference>
<keyword evidence="10" id="KW-0472">Membrane</keyword>
<dbReference type="EC" id="3.4.21.89" evidence="4 12"/>
<evidence type="ECO:0000256" key="1">
    <source>
        <dbReference type="ARBA" id="ARBA00000677"/>
    </source>
</evidence>
<comment type="caution">
    <text evidence="14">The sequence shown here is derived from an EMBL/GenBank/DDBJ whole genome shotgun (WGS) entry which is preliminary data.</text>
</comment>
<dbReference type="PROSITE" id="PS00760">
    <property type="entry name" value="SPASE_I_2"/>
    <property type="match status" value="1"/>
</dbReference>
<dbReference type="InterPro" id="IPR019533">
    <property type="entry name" value="Peptidase_S26"/>
</dbReference>
<sequence>MLERLLKGAFSYLATFAAALVLAGICRHFLFSPVTVYGESMSPTLANHEKVIVSKVGEIHRFDIIVFHAPDEDAYYVKRVIGLPGDSLEIKNDTLYINGNPYAEPYLKQNKANIEEGSKLTGDFTLKEITGKSTVPKDSFFVMGDNRRISKDSRMFKFISAKSVVGKVELSYYPLKDLGMPK</sequence>
<organism evidence="14 15">
    <name type="scientific">Weizmannia acidilactici</name>
    <dbReference type="NCBI Taxonomy" id="2607726"/>
    <lineage>
        <taxon>Bacteria</taxon>
        <taxon>Bacillati</taxon>
        <taxon>Bacillota</taxon>
        <taxon>Bacilli</taxon>
        <taxon>Bacillales</taxon>
        <taxon>Bacillaceae</taxon>
        <taxon>Heyndrickxia</taxon>
    </lineage>
</organism>